<comment type="caution">
    <text evidence="3">The sequence shown here is derived from an EMBL/GenBank/DDBJ whole genome shotgun (WGS) entry which is preliminary data.</text>
</comment>
<name>A0A6A7Y724_9HYPH</name>
<evidence type="ECO:0000259" key="1">
    <source>
        <dbReference type="Pfam" id="PF00534"/>
    </source>
</evidence>
<dbReference type="PANTHER" id="PTHR45947">
    <property type="entry name" value="SULFOQUINOVOSYL TRANSFERASE SQD2"/>
    <property type="match status" value="1"/>
</dbReference>
<protein>
    <submittedName>
        <fullName evidence="3">Glycosyltransferase family 4 protein</fullName>
    </submittedName>
</protein>
<reference evidence="3 4" key="1">
    <citation type="submission" date="2019-09" db="EMBL/GenBank/DDBJ databases">
        <title>Segnochrobactrum spirostomi gen. nov., sp. nov., isolated from the ciliate Spirostomum cf. yagiui and description of a novel family, Segnochrobactraceae fam. nov. within the order Rhizobiales of the class Alphaproteobacteria.</title>
        <authorList>
            <person name="Akter S."/>
            <person name="Shazib S.U.A."/>
            <person name="Shin M.K."/>
        </authorList>
    </citation>
    <scope>NUCLEOTIDE SEQUENCE [LARGE SCALE GENOMIC DNA]</scope>
    <source>
        <strain evidence="3 4">Sp-1</strain>
    </source>
</reference>
<dbReference type="SUPFAM" id="SSF53756">
    <property type="entry name" value="UDP-Glycosyltransferase/glycogen phosphorylase"/>
    <property type="match status" value="1"/>
</dbReference>
<dbReference type="AlphaFoldDB" id="A0A6A7Y724"/>
<dbReference type="InterPro" id="IPR028098">
    <property type="entry name" value="Glyco_trans_4-like_N"/>
</dbReference>
<accession>A0A6A7Y724</accession>
<keyword evidence="4" id="KW-1185">Reference proteome</keyword>
<evidence type="ECO:0000313" key="3">
    <source>
        <dbReference type="EMBL" id="MQT13462.1"/>
    </source>
</evidence>
<evidence type="ECO:0000259" key="2">
    <source>
        <dbReference type="Pfam" id="PF13439"/>
    </source>
</evidence>
<dbReference type="PANTHER" id="PTHR45947:SF13">
    <property type="entry name" value="TRANSFERASE"/>
    <property type="match status" value="1"/>
</dbReference>
<dbReference type="Pfam" id="PF00534">
    <property type="entry name" value="Glycos_transf_1"/>
    <property type="match status" value="1"/>
</dbReference>
<dbReference type="EMBL" id="VWNA01000001">
    <property type="protein sequence ID" value="MQT13462.1"/>
    <property type="molecule type" value="Genomic_DNA"/>
</dbReference>
<organism evidence="3 4">
    <name type="scientific">Segnochrobactrum spirostomi</name>
    <dbReference type="NCBI Taxonomy" id="2608987"/>
    <lineage>
        <taxon>Bacteria</taxon>
        <taxon>Pseudomonadati</taxon>
        <taxon>Pseudomonadota</taxon>
        <taxon>Alphaproteobacteria</taxon>
        <taxon>Hyphomicrobiales</taxon>
        <taxon>Segnochrobactraceae</taxon>
        <taxon>Segnochrobactrum</taxon>
    </lineage>
</organism>
<feature type="domain" description="Glycosyltransferase subfamily 4-like N-terminal" evidence="2">
    <location>
        <begin position="4"/>
        <end position="196"/>
    </location>
</feature>
<feature type="domain" description="Glycosyl transferase family 1" evidence="1">
    <location>
        <begin position="212"/>
        <end position="346"/>
    </location>
</feature>
<dbReference type="Pfam" id="PF13439">
    <property type="entry name" value="Glyco_transf_4"/>
    <property type="match status" value="1"/>
</dbReference>
<sequence length="390" mass="42163">MRLFAERGWPVAAFAMHHPANEPSPWSRHFVAEIEYGRPYSWSEKLRKAGQAIYSLEARRNLAGLLDAFPAEIAHLHNIYHHLSPSILPVLKRRGLKTVMTAHDLKLACPAYRMHNGRTVCERCRSGFLLPCTLRRCLHGSLALSALVTLESSVHRLLGLYRRHLDAVVCPSRFYRDTLIAWGWPADRLVHIPNPVRGLDGAVAPVPPGRHVLHFGRLSQEKGLATLIRAAAAAAVPVVLAGEGPERAGLERLAAACGADIVFRGRLDGAALAAEIDAARACVLPSEWYENAPMSLVEAAARGRITLGAAIGGIPEMIRPGETGFLFKTGSVADLASRLREVATLPDVRLTTMGTAAAAFVRGAFGEAAYVAAMTDLYRSLGVRIPAGPP</sequence>
<proteinExistence type="predicted"/>
<dbReference type="GO" id="GO:0016757">
    <property type="term" value="F:glycosyltransferase activity"/>
    <property type="evidence" value="ECO:0007669"/>
    <property type="project" value="InterPro"/>
</dbReference>
<keyword evidence="3" id="KW-0808">Transferase</keyword>
<evidence type="ECO:0000313" key="4">
    <source>
        <dbReference type="Proteomes" id="UP000332515"/>
    </source>
</evidence>
<dbReference type="Gene3D" id="3.40.50.2000">
    <property type="entry name" value="Glycogen Phosphorylase B"/>
    <property type="match status" value="2"/>
</dbReference>
<dbReference type="InterPro" id="IPR001296">
    <property type="entry name" value="Glyco_trans_1"/>
</dbReference>
<dbReference type="Proteomes" id="UP000332515">
    <property type="component" value="Unassembled WGS sequence"/>
</dbReference>
<gene>
    <name evidence="3" type="ORF">F0357_12585</name>
</gene>
<dbReference type="InterPro" id="IPR050194">
    <property type="entry name" value="Glycosyltransferase_grp1"/>
</dbReference>